<dbReference type="GO" id="GO:0005694">
    <property type="term" value="C:chromosome"/>
    <property type="evidence" value="ECO:0007669"/>
    <property type="project" value="InterPro"/>
</dbReference>
<sequence>MSVKGNKRKQIIQVVQYLDDRLRELDEEKEELKKYQQLDRQRKSLEYTIYDKELHDAKLQLAKIDEDRYRVSEKSATMYNSVSDAHEKCKELDKLLKELSKEAQILSREKEAVEKQKKEAIKKRAKLELDYKDYDDKIRGNNRAKEDAVLQLELLDREILESNADLARVKKLHDSQIREEEHLTRGIMEREKQLSILYQKQGRATQFASKADRDRWLQKEIKDYEQVLSSNLVQEKKLRDEIEQLNKEIRAQDDYIKGRKDDAAKLESLISGYRQSYSQYKVERDKLHDERKTLWARESEQAAEIERLKSDVLKAEKSLDHATAGVINIVFLLFASYDSFFPNFLILKSKSAIILLILLDSWLSQDIRRGLNSVRRICDQHGIGGVYGPVIELLECDEKYFTAVEVTAGNSLFHVVVENDDISTKIIGHLNAQKGGRVTFVPLNRVKAPHVTYPQSSDVIPLLKKLNFLEKYRAAFGQVFAKTVICRDLDVASRVARADGLDCITLEGDQVNKKGGMTGGFYDYRRSKLKFMSTIRQNMKSVKTKEDELNKIREELQHILWRKFLFAFINWAYLIICLYFCSVSVCLNDIRFTL</sequence>
<reference evidence="4" key="1">
    <citation type="submission" date="2018-01" db="EMBL/GenBank/DDBJ databases">
        <authorList>
            <person name="Mao J.F."/>
        </authorList>
    </citation>
    <scope>NUCLEOTIDE SEQUENCE</scope>
    <source>
        <strain evidence="4">Huo1</strain>
        <tissue evidence="4">Leaf</tissue>
    </source>
</reference>
<dbReference type="InterPro" id="IPR010935">
    <property type="entry name" value="SMC_hinge"/>
</dbReference>
<dbReference type="PANTHER" id="PTHR43977">
    <property type="entry name" value="STRUCTURAL MAINTENANCE OF CHROMOSOMES PROTEIN 3"/>
    <property type="match status" value="1"/>
</dbReference>
<keyword evidence="2" id="KW-0472">Membrane</keyword>
<accession>A0A8X8XPM8</accession>
<evidence type="ECO:0000313" key="4">
    <source>
        <dbReference type="EMBL" id="KAG6415216.1"/>
    </source>
</evidence>
<name>A0A8X8XPM8_SALSN</name>
<dbReference type="GO" id="GO:0005524">
    <property type="term" value="F:ATP binding"/>
    <property type="evidence" value="ECO:0007669"/>
    <property type="project" value="InterPro"/>
</dbReference>
<evidence type="ECO:0000259" key="3">
    <source>
        <dbReference type="SMART" id="SM00968"/>
    </source>
</evidence>
<protein>
    <recommendedName>
        <fullName evidence="3">SMC hinge domain-containing protein</fullName>
    </recommendedName>
</protein>
<keyword evidence="1" id="KW-0175">Coiled coil</keyword>
<keyword evidence="5" id="KW-1185">Reference proteome</keyword>
<dbReference type="EMBL" id="PNBA02000008">
    <property type="protein sequence ID" value="KAG6415216.1"/>
    <property type="molecule type" value="Genomic_DNA"/>
</dbReference>
<dbReference type="AlphaFoldDB" id="A0A8X8XPM8"/>
<keyword evidence="2" id="KW-0812">Transmembrane</keyword>
<feature type="coiled-coil region" evidence="1">
    <location>
        <begin position="228"/>
        <end position="255"/>
    </location>
</feature>
<evidence type="ECO:0000256" key="1">
    <source>
        <dbReference type="SAM" id="Coils"/>
    </source>
</evidence>
<dbReference type="SUPFAM" id="SSF75553">
    <property type="entry name" value="Smc hinge domain"/>
    <property type="match status" value="1"/>
</dbReference>
<dbReference type="InterPro" id="IPR036277">
    <property type="entry name" value="SMC_hinge_sf"/>
</dbReference>
<dbReference type="Gene3D" id="3.30.70.1620">
    <property type="match status" value="1"/>
</dbReference>
<dbReference type="SMART" id="SM00968">
    <property type="entry name" value="SMC_hinge"/>
    <property type="match status" value="1"/>
</dbReference>
<feature type="transmembrane region" description="Helical" evidence="2">
    <location>
        <begin position="564"/>
        <end position="585"/>
    </location>
</feature>
<reference evidence="4" key="2">
    <citation type="submission" date="2020-08" db="EMBL/GenBank/DDBJ databases">
        <title>Plant Genome Project.</title>
        <authorList>
            <person name="Zhang R.-G."/>
        </authorList>
    </citation>
    <scope>NUCLEOTIDE SEQUENCE</scope>
    <source>
        <strain evidence="4">Huo1</strain>
        <tissue evidence="4">Leaf</tissue>
    </source>
</reference>
<dbReference type="Gene3D" id="1.20.1060.20">
    <property type="match status" value="1"/>
</dbReference>
<feature type="coiled-coil region" evidence="1">
    <location>
        <begin position="82"/>
        <end position="137"/>
    </location>
</feature>
<proteinExistence type="predicted"/>
<dbReference type="Proteomes" id="UP000298416">
    <property type="component" value="Unassembled WGS sequence"/>
</dbReference>
<comment type="caution">
    <text evidence="4">The sequence shown here is derived from an EMBL/GenBank/DDBJ whole genome shotgun (WGS) entry which is preliminary data.</text>
</comment>
<keyword evidence="2" id="KW-1133">Transmembrane helix</keyword>
<gene>
    <name evidence="4" type="ORF">SASPL_122621</name>
</gene>
<evidence type="ECO:0000313" key="5">
    <source>
        <dbReference type="Proteomes" id="UP000298416"/>
    </source>
</evidence>
<feature type="domain" description="SMC hinge" evidence="3">
    <location>
        <begin position="384"/>
        <end position="496"/>
    </location>
</feature>
<dbReference type="GO" id="GO:0051276">
    <property type="term" value="P:chromosome organization"/>
    <property type="evidence" value="ECO:0007669"/>
    <property type="project" value="InterPro"/>
</dbReference>
<evidence type="ECO:0000256" key="2">
    <source>
        <dbReference type="SAM" id="Phobius"/>
    </source>
</evidence>
<organism evidence="4">
    <name type="scientific">Salvia splendens</name>
    <name type="common">Scarlet sage</name>
    <dbReference type="NCBI Taxonomy" id="180675"/>
    <lineage>
        <taxon>Eukaryota</taxon>
        <taxon>Viridiplantae</taxon>
        <taxon>Streptophyta</taxon>
        <taxon>Embryophyta</taxon>
        <taxon>Tracheophyta</taxon>
        <taxon>Spermatophyta</taxon>
        <taxon>Magnoliopsida</taxon>
        <taxon>eudicotyledons</taxon>
        <taxon>Gunneridae</taxon>
        <taxon>Pentapetalae</taxon>
        <taxon>asterids</taxon>
        <taxon>lamiids</taxon>
        <taxon>Lamiales</taxon>
        <taxon>Lamiaceae</taxon>
        <taxon>Nepetoideae</taxon>
        <taxon>Mentheae</taxon>
        <taxon>Salviinae</taxon>
        <taxon>Salvia</taxon>
        <taxon>Salvia subgen. Calosphace</taxon>
        <taxon>core Calosphace</taxon>
    </lineage>
</organism>
<dbReference type="Pfam" id="PF06470">
    <property type="entry name" value="SMC_hinge"/>
    <property type="match status" value="1"/>
</dbReference>